<comment type="caution">
    <text evidence="2">The sequence shown here is derived from an EMBL/GenBank/DDBJ whole genome shotgun (WGS) entry which is preliminary data.</text>
</comment>
<name>A0A150TPP7_SORCE</name>
<organism evidence="2 3">
    <name type="scientific">Sorangium cellulosum</name>
    <name type="common">Polyangium cellulosum</name>
    <dbReference type="NCBI Taxonomy" id="56"/>
    <lineage>
        <taxon>Bacteria</taxon>
        <taxon>Pseudomonadati</taxon>
        <taxon>Myxococcota</taxon>
        <taxon>Polyangia</taxon>
        <taxon>Polyangiales</taxon>
        <taxon>Polyangiaceae</taxon>
        <taxon>Sorangium</taxon>
    </lineage>
</organism>
<dbReference type="AlphaFoldDB" id="A0A150TPP7"/>
<feature type="compositionally biased region" description="Low complexity" evidence="1">
    <location>
        <begin position="34"/>
        <end position="53"/>
    </location>
</feature>
<dbReference type="Proteomes" id="UP000075502">
    <property type="component" value="Unassembled WGS sequence"/>
</dbReference>
<dbReference type="EMBL" id="JEME01001591">
    <property type="protein sequence ID" value="KYG06640.1"/>
    <property type="molecule type" value="Genomic_DNA"/>
</dbReference>
<evidence type="ECO:0000313" key="2">
    <source>
        <dbReference type="EMBL" id="KYG06640.1"/>
    </source>
</evidence>
<reference evidence="2 3" key="1">
    <citation type="submission" date="2014-02" db="EMBL/GenBank/DDBJ databases">
        <title>The small core and large imbalanced accessory genome model reveals a collaborative survival strategy of Sorangium cellulosum strains in nature.</title>
        <authorList>
            <person name="Han K."/>
            <person name="Peng R."/>
            <person name="Blom J."/>
            <person name="Li Y.-Z."/>
        </authorList>
    </citation>
    <scope>NUCLEOTIDE SEQUENCE [LARGE SCALE GENOMIC DNA]</scope>
    <source>
        <strain evidence="2 3">So0007-03</strain>
    </source>
</reference>
<feature type="region of interest" description="Disordered" evidence="1">
    <location>
        <begin position="1"/>
        <end position="123"/>
    </location>
</feature>
<sequence length="123" mass="11910">MAQDERTMNGRAPQSPAASPPGYGGLSEGTVGDPSAAGQKGAPAKPAAAPEGAPDAREQATGDQDVEEGDASAGPVDTPRGGGSSNEAIPGVFDGSNPLNPESSAEHKSSWPDEGATGEAGAG</sequence>
<proteinExistence type="predicted"/>
<protein>
    <submittedName>
        <fullName evidence="2">Uncharacterized protein</fullName>
    </submittedName>
</protein>
<accession>A0A150TPP7</accession>
<evidence type="ECO:0000256" key="1">
    <source>
        <dbReference type="SAM" id="MobiDB-lite"/>
    </source>
</evidence>
<evidence type="ECO:0000313" key="3">
    <source>
        <dbReference type="Proteomes" id="UP000075502"/>
    </source>
</evidence>
<gene>
    <name evidence="2" type="ORF">BE21_33710</name>
</gene>